<evidence type="ECO:0000313" key="1">
    <source>
        <dbReference type="EMBL" id="CAF2111477.1"/>
    </source>
</evidence>
<dbReference type="AlphaFoldDB" id="A0A816UKF4"/>
<sequence>MMGLQSKGKERKIFFEGFIGINVKIVIDRGWGFSRLVDSIDLWSSFGDYKEYQGTNSTLFIKKSDGIYLVIRVSNQRSVHNGDCNDFCFVLVALWFSRFSLWSARLFYEILSWNKFGYYGVFSLCQKLQYG</sequence>
<name>A0A816UKF4_BRANA</name>
<dbReference type="Proteomes" id="UP001295469">
    <property type="component" value="Chromosome C08"/>
</dbReference>
<organism evidence="1">
    <name type="scientific">Brassica napus</name>
    <name type="common">Rape</name>
    <dbReference type="NCBI Taxonomy" id="3708"/>
    <lineage>
        <taxon>Eukaryota</taxon>
        <taxon>Viridiplantae</taxon>
        <taxon>Streptophyta</taxon>
        <taxon>Embryophyta</taxon>
        <taxon>Tracheophyta</taxon>
        <taxon>Spermatophyta</taxon>
        <taxon>Magnoliopsida</taxon>
        <taxon>eudicotyledons</taxon>
        <taxon>Gunneridae</taxon>
        <taxon>Pentapetalae</taxon>
        <taxon>rosids</taxon>
        <taxon>malvids</taxon>
        <taxon>Brassicales</taxon>
        <taxon>Brassicaceae</taxon>
        <taxon>Brassiceae</taxon>
        <taxon>Brassica</taxon>
    </lineage>
</organism>
<accession>A0A816UKF4</accession>
<reference evidence="1" key="1">
    <citation type="submission" date="2021-01" db="EMBL/GenBank/DDBJ databases">
        <authorList>
            <consortium name="Genoscope - CEA"/>
            <person name="William W."/>
        </authorList>
    </citation>
    <scope>NUCLEOTIDE SEQUENCE</scope>
</reference>
<gene>
    <name evidence="1" type="ORF">DARMORV10_C08P28660.1</name>
</gene>
<protein>
    <submittedName>
        <fullName evidence="1">(rape) hypothetical protein</fullName>
    </submittedName>
</protein>
<dbReference type="EMBL" id="HG994372">
    <property type="protein sequence ID" value="CAF2111477.1"/>
    <property type="molecule type" value="Genomic_DNA"/>
</dbReference>
<proteinExistence type="predicted"/>